<organism evidence="3">
    <name type="scientific">Rodentolepis nana</name>
    <name type="common">Dwarf tapeworm</name>
    <name type="synonym">Hymenolepis nana</name>
    <dbReference type="NCBI Taxonomy" id="102285"/>
    <lineage>
        <taxon>Eukaryota</taxon>
        <taxon>Metazoa</taxon>
        <taxon>Spiralia</taxon>
        <taxon>Lophotrochozoa</taxon>
        <taxon>Platyhelminthes</taxon>
        <taxon>Cestoda</taxon>
        <taxon>Eucestoda</taxon>
        <taxon>Cyclophyllidea</taxon>
        <taxon>Hymenolepididae</taxon>
        <taxon>Rodentolepis</taxon>
    </lineage>
</organism>
<gene>
    <name evidence="1" type="ORF">HNAJ_LOCUS11083</name>
</gene>
<dbReference type="AlphaFoldDB" id="A0A0R3TTP0"/>
<protein>
    <submittedName>
        <fullName evidence="3">Exo84_C domain-containing protein</fullName>
    </submittedName>
</protein>
<dbReference type="Proteomes" id="UP000278807">
    <property type="component" value="Unassembled WGS sequence"/>
</dbReference>
<dbReference type="EMBL" id="UZAE01013366">
    <property type="protein sequence ID" value="VDO09503.1"/>
    <property type="molecule type" value="Genomic_DNA"/>
</dbReference>
<name>A0A0R3TTP0_RODNA</name>
<sequence length="310" mass="34997">RTLNSVIDSKLFVENAESLSVSFHNSEDTEEGLIDDKVDSSSVESEAKVLGLVAKRSYLENCLKSLQSQVEHLNTLKRHMRESAEFSADFERLYTEKKNRLKSLNSYLEGLRKSVTSSKLKTLESYDTALTSSNRLSYLIKDIWSHNDGKAINLASSAVMNISQCLHAPYLSTPIVPPLYQELCMRLNSAPFITPIGRIVDRIQSIVADCRSIDLINEELIRSLTDLKSLRDGLRNSLETLRNGEKEACLAMAGLLKKISINCVKLTDSQKNLSNIWNYWSEFIPQDENRGYSLASFGTLKIFFDDLLNI</sequence>
<evidence type="ECO:0000313" key="3">
    <source>
        <dbReference type="WBParaSite" id="HNAJ_0001109301-mRNA-1"/>
    </source>
</evidence>
<proteinExistence type="predicted"/>
<dbReference type="WBParaSite" id="HNAJ_0001109301-mRNA-1">
    <property type="protein sequence ID" value="HNAJ_0001109301-mRNA-1"/>
    <property type="gene ID" value="HNAJ_0001109301"/>
</dbReference>
<reference evidence="1 2" key="2">
    <citation type="submission" date="2018-11" db="EMBL/GenBank/DDBJ databases">
        <authorList>
            <consortium name="Pathogen Informatics"/>
        </authorList>
    </citation>
    <scope>NUCLEOTIDE SEQUENCE [LARGE SCALE GENOMIC DNA]</scope>
</reference>
<dbReference type="OrthoDB" id="6264257at2759"/>
<reference evidence="3" key="1">
    <citation type="submission" date="2017-02" db="UniProtKB">
        <authorList>
            <consortium name="WormBaseParasite"/>
        </authorList>
    </citation>
    <scope>IDENTIFICATION</scope>
</reference>
<keyword evidence="2" id="KW-1185">Reference proteome</keyword>
<accession>A0A0R3TTP0</accession>
<evidence type="ECO:0000313" key="1">
    <source>
        <dbReference type="EMBL" id="VDO09503.1"/>
    </source>
</evidence>
<evidence type="ECO:0000313" key="2">
    <source>
        <dbReference type="Proteomes" id="UP000278807"/>
    </source>
</evidence>